<evidence type="ECO:0000313" key="2">
    <source>
        <dbReference type="Proteomes" id="UP000751190"/>
    </source>
</evidence>
<reference evidence="1" key="1">
    <citation type="submission" date="2021-05" db="EMBL/GenBank/DDBJ databases">
        <title>The genome of the haptophyte Pavlova lutheri (Diacronema luteri, Pavlovales) - a model for lipid biosynthesis in eukaryotic algae.</title>
        <authorList>
            <person name="Hulatt C.J."/>
            <person name="Posewitz M.C."/>
        </authorList>
    </citation>
    <scope>NUCLEOTIDE SEQUENCE</scope>
    <source>
        <strain evidence="1">NIVA-4/92</strain>
    </source>
</reference>
<dbReference type="OMA" id="WRIVETK"/>
<dbReference type="OrthoDB" id="423576at2759"/>
<comment type="caution">
    <text evidence="1">The sequence shown here is derived from an EMBL/GenBank/DDBJ whole genome shotgun (WGS) entry which is preliminary data.</text>
</comment>
<keyword evidence="2" id="KW-1185">Reference proteome</keyword>
<accession>A0A8J5XE61</accession>
<evidence type="ECO:0000313" key="1">
    <source>
        <dbReference type="EMBL" id="KAG8463756.1"/>
    </source>
</evidence>
<dbReference type="AlphaFoldDB" id="A0A8J5XE61"/>
<dbReference type="EMBL" id="JAGTXO010000015">
    <property type="protein sequence ID" value="KAG8463756.1"/>
    <property type="molecule type" value="Genomic_DNA"/>
</dbReference>
<proteinExistence type="predicted"/>
<dbReference type="Proteomes" id="UP000751190">
    <property type="component" value="Unassembled WGS sequence"/>
</dbReference>
<name>A0A8J5XE61_DIALT</name>
<protein>
    <submittedName>
        <fullName evidence="1">Uncharacterized protein</fullName>
    </submittedName>
</protein>
<sequence length="112" mass="12578">MIAANTGMPPMRVISSSRLEGLGEIPRSNLGHAEDALAVVERCGRDRDNRPKAVLVRFSHRWLRPIWPDPQRQAHPDSADGVKAKAIVQWAKWFKWWRLFGAGRASVHGSMG</sequence>
<organism evidence="1 2">
    <name type="scientific">Diacronema lutheri</name>
    <name type="common">Unicellular marine alga</name>
    <name type="synonym">Monochrysis lutheri</name>
    <dbReference type="NCBI Taxonomy" id="2081491"/>
    <lineage>
        <taxon>Eukaryota</taxon>
        <taxon>Haptista</taxon>
        <taxon>Haptophyta</taxon>
        <taxon>Pavlovophyceae</taxon>
        <taxon>Pavlovales</taxon>
        <taxon>Pavlovaceae</taxon>
        <taxon>Diacronema</taxon>
    </lineage>
</organism>
<gene>
    <name evidence="1" type="ORF">KFE25_004029</name>
</gene>